<evidence type="ECO:0000313" key="4">
    <source>
        <dbReference type="Proteomes" id="UP001379533"/>
    </source>
</evidence>
<dbReference type="PANTHER" id="PTHR46825">
    <property type="entry name" value="D-ALANYL-D-ALANINE-CARBOXYPEPTIDASE/ENDOPEPTIDASE AMPH"/>
    <property type="match status" value="1"/>
</dbReference>
<dbReference type="PANTHER" id="PTHR46825:SF7">
    <property type="entry name" value="D-ALANYL-D-ALANINE CARBOXYPEPTIDASE"/>
    <property type="match status" value="1"/>
</dbReference>
<name>A0ABZ2KFZ1_9BACT</name>
<evidence type="ECO:0000256" key="1">
    <source>
        <dbReference type="SAM" id="SignalP"/>
    </source>
</evidence>
<dbReference type="InterPro" id="IPR001466">
    <property type="entry name" value="Beta-lactam-related"/>
</dbReference>
<dbReference type="Gene3D" id="3.40.710.10">
    <property type="entry name" value="DD-peptidase/beta-lactamase superfamily"/>
    <property type="match status" value="1"/>
</dbReference>
<dbReference type="Proteomes" id="UP001379533">
    <property type="component" value="Chromosome"/>
</dbReference>
<organism evidence="3 4">
    <name type="scientific">Pendulispora brunnea</name>
    <dbReference type="NCBI Taxonomy" id="2905690"/>
    <lineage>
        <taxon>Bacteria</taxon>
        <taxon>Pseudomonadati</taxon>
        <taxon>Myxococcota</taxon>
        <taxon>Myxococcia</taxon>
        <taxon>Myxococcales</taxon>
        <taxon>Sorangiineae</taxon>
        <taxon>Pendulisporaceae</taxon>
        <taxon>Pendulispora</taxon>
    </lineage>
</organism>
<feature type="signal peptide" evidence="1">
    <location>
        <begin position="1"/>
        <end position="26"/>
    </location>
</feature>
<reference evidence="3 4" key="1">
    <citation type="submission" date="2021-12" db="EMBL/GenBank/DDBJ databases">
        <title>Discovery of the Pendulisporaceae a myxobacterial family with distinct sporulation behavior and unique specialized metabolism.</title>
        <authorList>
            <person name="Garcia R."/>
            <person name="Popoff A."/>
            <person name="Bader C.D."/>
            <person name="Loehr J."/>
            <person name="Walesch S."/>
            <person name="Walt C."/>
            <person name="Boldt J."/>
            <person name="Bunk B."/>
            <person name="Haeckl F.J.F.P.J."/>
            <person name="Gunesch A.P."/>
            <person name="Birkelbach J."/>
            <person name="Nuebel U."/>
            <person name="Pietschmann T."/>
            <person name="Bach T."/>
            <person name="Mueller R."/>
        </authorList>
    </citation>
    <scope>NUCLEOTIDE SEQUENCE [LARGE SCALE GENOMIC DNA]</scope>
    <source>
        <strain evidence="3 4">MSr12523</strain>
    </source>
</reference>
<dbReference type="Pfam" id="PF00144">
    <property type="entry name" value="Beta-lactamase"/>
    <property type="match status" value="1"/>
</dbReference>
<feature type="domain" description="Beta-lactamase-related" evidence="2">
    <location>
        <begin position="60"/>
        <end position="370"/>
    </location>
</feature>
<gene>
    <name evidence="3" type="ORF">LZC95_12200</name>
</gene>
<evidence type="ECO:0000313" key="3">
    <source>
        <dbReference type="EMBL" id="WXA97593.1"/>
    </source>
</evidence>
<evidence type="ECO:0000259" key="2">
    <source>
        <dbReference type="Pfam" id="PF00144"/>
    </source>
</evidence>
<keyword evidence="4" id="KW-1185">Reference proteome</keyword>
<dbReference type="SUPFAM" id="SSF56601">
    <property type="entry name" value="beta-lactamase/transpeptidase-like"/>
    <property type="match status" value="1"/>
</dbReference>
<proteinExistence type="predicted"/>
<accession>A0ABZ2KFZ1</accession>
<dbReference type="InterPro" id="IPR050491">
    <property type="entry name" value="AmpC-like"/>
</dbReference>
<feature type="chain" id="PRO_5045781568" evidence="1">
    <location>
        <begin position="27"/>
        <end position="394"/>
    </location>
</feature>
<dbReference type="EMBL" id="CP089982">
    <property type="protein sequence ID" value="WXA97593.1"/>
    <property type="molecule type" value="Genomic_DNA"/>
</dbReference>
<keyword evidence="1" id="KW-0732">Signal</keyword>
<dbReference type="PROSITE" id="PS51257">
    <property type="entry name" value="PROKAR_LIPOPROTEIN"/>
    <property type="match status" value="1"/>
</dbReference>
<sequence length="394" mass="42383">MTRFEGRSFTGALRIAALAITLFASAACHDAEPRAGSGDANPDELRELDADAAKRLDAGIHRVMHEMGIPGAIIGLWMPAEGAYVRAFGVADEATGAPMTPYLYMRIGSVTKTFSVTALLQLVDQGKIGLDDAISKYVAGVPEGDRITLRHLAGMRSGIRDFGVDADFGKNFVNDPRHIFTAEELLGYGLRHPLSFEPGNGFEYSNTNTVLLGLVIEKVSGQHLDEYLREHVFEPLRLGQTSYPTTSFFPSPHPRAYTSLTPDGRVVDGSDWSLWSAGAAGGVISRLDDMLIWSKALATGRLLTPAMHAERLQGVTLPKNPGVRYGLGLFDAGGWIGHNGSIAGFESLMVYLASRDTPLIILLNTDVRRNGASPALQLAKAITSIATPENPIPL</sequence>
<dbReference type="InterPro" id="IPR012338">
    <property type="entry name" value="Beta-lactam/transpept-like"/>
</dbReference>
<dbReference type="RefSeq" id="WP_394848215.1">
    <property type="nucleotide sequence ID" value="NZ_CP089982.1"/>
</dbReference>
<protein>
    <submittedName>
        <fullName evidence="3">Beta-lactamase family protein</fullName>
    </submittedName>
</protein>